<feature type="signal peptide" evidence="2">
    <location>
        <begin position="1"/>
        <end position="19"/>
    </location>
</feature>
<protein>
    <submittedName>
        <fullName evidence="3">Uncharacterized protein</fullName>
    </submittedName>
</protein>
<evidence type="ECO:0000256" key="1">
    <source>
        <dbReference type="SAM" id="MobiDB-lite"/>
    </source>
</evidence>
<feature type="compositionally biased region" description="Basic and acidic residues" evidence="1">
    <location>
        <begin position="57"/>
        <end position="70"/>
    </location>
</feature>
<evidence type="ECO:0000313" key="3">
    <source>
        <dbReference type="EMBL" id="KAF2157369.1"/>
    </source>
</evidence>
<comment type="caution">
    <text evidence="3">The sequence shown here is derived from an EMBL/GenBank/DDBJ whole genome shotgun (WGS) entry which is preliminary data.</text>
</comment>
<dbReference type="Proteomes" id="UP000799439">
    <property type="component" value="Unassembled WGS sequence"/>
</dbReference>
<feature type="region of interest" description="Disordered" evidence="1">
    <location>
        <begin position="218"/>
        <end position="243"/>
    </location>
</feature>
<gene>
    <name evidence="3" type="ORF">K461DRAFT_309494</name>
</gene>
<reference evidence="3" key="1">
    <citation type="journal article" date="2020" name="Stud. Mycol.">
        <title>101 Dothideomycetes genomes: a test case for predicting lifestyles and emergence of pathogens.</title>
        <authorList>
            <person name="Haridas S."/>
            <person name="Albert R."/>
            <person name="Binder M."/>
            <person name="Bloem J."/>
            <person name="Labutti K."/>
            <person name="Salamov A."/>
            <person name="Andreopoulos B."/>
            <person name="Baker S."/>
            <person name="Barry K."/>
            <person name="Bills G."/>
            <person name="Bluhm B."/>
            <person name="Cannon C."/>
            <person name="Castanera R."/>
            <person name="Culley D."/>
            <person name="Daum C."/>
            <person name="Ezra D."/>
            <person name="Gonzalez J."/>
            <person name="Henrissat B."/>
            <person name="Kuo A."/>
            <person name="Liang C."/>
            <person name="Lipzen A."/>
            <person name="Lutzoni F."/>
            <person name="Magnuson J."/>
            <person name="Mondo S."/>
            <person name="Nolan M."/>
            <person name="Ohm R."/>
            <person name="Pangilinan J."/>
            <person name="Park H.-J."/>
            <person name="Ramirez L."/>
            <person name="Alfaro M."/>
            <person name="Sun H."/>
            <person name="Tritt A."/>
            <person name="Yoshinaga Y."/>
            <person name="Zwiers L.-H."/>
            <person name="Turgeon B."/>
            <person name="Goodwin S."/>
            <person name="Spatafora J."/>
            <person name="Crous P."/>
            <person name="Grigoriev I."/>
        </authorList>
    </citation>
    <scope>NUCLEOTIDE SEQUENCE</scope>
    <source>
        <strain evidence="3">CBS 260.36</strain>
    </source>
</reference>
<accession>A0A9P4JEH0</accession>
<feature type="compositionally biased region" description="Polar residues" evidence="1">
    <location>
        <begin position="218"/>
        <end position="232"/>
    </location>
</feature>
<feature type="compositionally biased region" description="Low complexity" evidence="1">
    <location>
        <begin position="28"/>
        <end position="40"/>
    </location>
</feature>
<proteinExistence type="predicted"/>
<dbReference type="AlphaFoldDB" id="A0A9P4JEH0"/>
<feature type="chain" id="PRO_5040140178" evidence="2">
    <location>
        <begin position="20"/>
        <end position="263"/>
    </location>
</feature>
<keyword evidence="4" id="KW-1185">Reference proteome</keyword>
<organism evidence="3 4">
    <name type="scientific">Myriangium duriaei CBS 260.36</name>
    <dbReference type="NCBI Taxonomy" id="1168546"/>
    <lineage>
        <taxon>Eukaryota</taxon>
        <taxon>Fungi</taxon>
        <taxon>Dikarya</taxon>
        <taxon>Ascomycota</taxon>
        <taxon>Pezizomycotina</taxon>
        <taxon>Dothideomycetes</taxon>
        <taxon>Dothideomycetidae</taxon>
        <taxon>Myriangiales</taxon>
        <taxon>Myriangiaceae</taxon>
        <taxon>Myriangium</taxon>
    </lineage>
</organism>
<dbReference type="EMBL" id="ML996081">
    <property type="protein sequence ID" value="KAF2157369.1"/>
    <property type="molecule type" value="Genomic_DNA"/>
</dbReference>
<evidence type="ECO:0000256" key="2">
    <source>
        <dbReference type="SAM" id="SignalP"/>
    </source>
</evidence>
<evidence type="ECO:0000313" key="4">
    <source>
        <dbReference type="Proteomes" id="UP000799439"/>
    </source>
</evidence>
<feature type="region of interest" description="Disordered" evidence="1">
    <location>
        <begin position="28"/>
        <end position="70"/>
    </location>
</feature>
<keyword evidence="2" id="KW-0732">Signal</keyword>
<name>A0A9P4JEH0_9PEZI</name>
<sequence length="263" mass="28761">MHSLYKIICLLAFVLAVQARTQAAGSGQALGQAPGQAPGLVPGQIPLKDQSPAKGPDGLEQKPKQPEEPRENIVDHIAKACPGLQPQVDRLKEEIAHPNQYCRFYLSQRRMRSPIVDMNADLMMKGCVCLLKQDGMGITSSSSQPPQTFIPAQTSVGQETMDCNPQFEEIIKAEYHEFRHFCKFFGTSLRRVTPIPGLSPEQVMEGCKCILENRQKTPYQTASRSQRTQSPVTEAPAAAKTGSSAGAITTSTIILKTIIVSRN</sequence>
<dbReference type="OrthoDB" id="3939919at2759"/>